<evidence type="ECO:0000313" key="1">
    <source>
        <dbReference type="EMBL" id="KAK9325325.1"/>
    </source>
</evidence>
<proteinExistence type="predicted"/>
<organism evidence="1 2">
    <name type="scientific">Lipomyces orientalis</name>
    <dbReference type="NCBI Taxonomy" id="1233043"/>
    <lineage>
        <taxon>Eukaryota</taxon>
        <taxon>Fungi</taxon>
        <taxon>Dikarya</taxon>
        <taxon>Ascomycota</taxon>
        <taxon>Saccharomycotina</taxon>
        <taxon>Lipomycetes</taxon>
        <taxon>Lipomycetales</taxon>
        <taxon>Lipomycetaceae</taxon>
        <taxon>Lipomyces</taxon>
    </lineage>
</organism>
<evidence type="ECO:0000313" key="2">
    <source>
        <dbReference type="Proteomes" id="UP001489719"/>
    </source>
</evidence>
<reference evidence="2" key="1">
    <citation type="journal article" date="2024" name="Front. Bioeng. Biotechnol.">
        <title>Genome-scale model development and genomic sequencing of the oleaginous clade Lipomyces.</title>
        <authorList>
            <person name="Czajka J.J."/>
            <person name="Han Y."/>
            <person name="Kim J."/>
            <person name="Mondo S.J."/>
            <person name="Hofstad B.A."/>
            <person name="Robles A."/>
            <person name="Haridas S."/>
            <person name="Riley R."/>
            <person name="LaButti K."/>
            <person name="Pangilinan J."/>
            <person name="Andreopoulos W."/>
            <person name="Lipzen A."/>
            <person name="Yan J."/>
            <person name="Wang M."/>
            <person name="Ng V."/>
            <person name="Grigoriev I.V."/>
            <person name="Spatafora J.W."/>
            <person name="Magnuson J.K."/>
            <person name="Baker S.E."/>
            <person name="Pomraning K.R."/>
        </authorList>
    </citation>
    <scope>NUCLEOTIDE SEQUENCE [LARGE SCALE GENOMIC DNA]</scope>
    <source>
        <strain evidence="2">CBS 10300</strain>
    </source>
</reference>
<keyword evidence="2" id="KW-1185">Reference proteome</keyword>
<name>A0ACC3TVP3_9ASCO</name>
<keyword evidence="1" id="KW-0378">Hydrolase</keyword>
<comment type="caution">
    <text evidence="1">The sequence shown here is derived from an EMBL/GenBank/DDBJ whole genome shotgun (WGS) entry which is preliminary data.</text>
</comment>
<dbReference type="Proteomes" id="UP001489719">
    <property type="component" value="Unassembled WGS sequence"/>
</dbReference>
<dbReference type="EMBL" id="MU970041">
    <property type="protein sequence ID" value="KAK9325325.1"/>
    <property type="molecule type" value="Genomic_DNA"/>
</dbReference>
<sequence>MQRRNFSARPKARPESIITTKGAKYRLTVLTDGIVRFEWAPDGVFEDRASTFAINRDLPTPKFRVVDHDDQGLEIITDRFQLFYDKKPFSASGLTAQVLGKITNYRSLWRFGEAIKDLGGTARTLDEADGRIPLEPGILSRSGFAVIDDSASMLFTDDGWVGSRREGQYIDGYLFAYGHDYRASIQAFYSISGSQPLLPRWALGNWWSRYYAYRADEYIALMDQFEGEGVPLSVAVLDMDWHLVDDECVRNAGSSGWTGYTWNRDLFPQPSAFCSEIHRRKLRLTLNDHPADGVHSYEDSYKEMAEALHLDTSNKDRIPFDITNPAFCGAYFDILHRRIEEEGCDFWWIDWQQGRYSRVPGVDPLWMLNHFHFLDSARDGKRPLTFSRYAGPGSHRYPIGFSGDTIVTWASLDFQPEFTNTASNIGYGWWSHDIGGHMFGKRDDELSTRWVQYGAFSPIMRLHSTANIWNTKEPWKFESEARDIQVKYLRLRHRMVPYLYTMNVRAAIDNEPIVQPMYWQYPERGEAYCVPNQYFFGSELIVVPITTPRSSNTRLAQVRGWLPPGTYVDIFTGIIYEGDRYLWLHRPLSEYPVLAPLGAIIPLDASAVLENGCPIPDAIEVLIVVGADGAFEMVEDDGTGSRVEDITWNKTSIRFSQEHGLLSISPAYYRNNISKTRKWIFLFRGYSGPDAIQVSVNGKEEKFSSKVVSGSLTVELEDVPLHSTISLQIGANPQLDSFDPVPHIYSIVQRAQVEFSLKDAIWAAVTADVPRIDRASRLHAIDMDKDILDAVLEYLLAGLNGAKI</sequence>
<accession>A0ACC3TVP3</accession>
<gene>
    <name evidence="1" type="ORF">V1517DRAFT_190842</name>
</gene>
<protein>
    <submittedName>
        <fullName evidence="1">Glycoside hydrolase</fullName>
    </submittedName>
</protein>